<reference evidence="1 2" key="1">
    <citation type="submission" date="2019-02" db="EMBL/GenBank/DDBJ databases">
        <title>Deep-cultivation of Planctomycetes and their phenomic and genomic characterization uncovers novel biology.</title>
        <authorList>
            <person name="Wiegand S."/>
            <person name="Jogler M."/>
            <person name="Boedeker C."/>
            <person name="Pinto D."/>
            <person name="Vollmers J."/>
            <person name="Rivas-Marin E."/>
            <person name="Kohn T."/>
            <person name="Peeters S.H."/>
            <person name="Heuer A."/>
            <person name="Rast P."/>
            <person name="Oberbeckmann S."/>
            <person name="Bunk B."/>
            <person name="Jeske O."/>
            <person name="Meyerdierks A."/>
            <person name="Storesund J.E."/>
            <person name="Kallscheuer N."/>
            <person name="Luecker S."/>
            <person name="Lage O.M."/>
            <person name="Pohl T."/>
            <person name="Merkel B.J."/>
            <person name="Hornburger P."/>
            <person name="Mueller R.-W."/>
            <person name="Bruemmer F."/>
            <person name="Labrenz M."/>
            <person name="Spormann A.M."/>
            <person name="Op Den Camp H."/>
            <person name="Overmann J."/>
            <person name="Amann R."/>
            <person name="Jetten M.S.M."/>
            <person name="Mascher T."/>
            <person name="Medema M.H."/>
            <person name="Devos D.P."/>
            <person name="Kaster A.-K."/>
            <person name="Ovreas L."/>
            <person name="Rohde M."/>
            <person name="Galperin M.Y."/>
            <person name="Jogler C."/>
        </authorList>
    </citation>
    <scope>NUCLEOTIDE SEQUENCE [LARGE SCALE GENOMIC DNA]</scope>
    <source>
        <strain evidence="1 2">CA54</strain>
    </source>
</reference>
<name>A0A5C6BI97_9PLAN</name>
<organism evidence="1 2">
    <name type="scientific">Symmachiella macrocystis</name>
    <dbReference type="NCBI Taxonomy" id="2527985"/>
    <lineage>
        <taxon>Bacteria</taxon>
        <taxon>Pseudomonadati</taxon>
        <taxon>Planctomycetota</taxon>
        <taxon>Planctomycetia</taxon>
        <taxon>Planctomycetales</taxon>
        <taxon>Planctomycetaceae</taxon>
        <taxon>Symmachiella</taxon>
    </lineage>
</organism>
<protein>
    <submittedName>
        <fullName evidence="1">Uncharacterized protein</fullName>
    </submittedName>
</protein>
<comment type="caution">
    <text evidence="1">The sequence shown here is derived from an EMBL/GenBank/DDBJ whole genome shotgun (WGS) entry which is preliminary data.</text>
</comment>
<keyword evidence="2" id="KW-1185">Reference proteome</keyword>
<evidence type="ECO:0000313" key="2">
    <source>
        <dbReference type="Proteomes" id="UP000320735"/>
    </source>
</evidence>
<dbReference type="Proteomes" id="UP000320735">
    <property type="component" value="Unassembled WGS sequence"/>
</dbReference>
<accession>A0A5C6BI97</accession>
<sequence length="50" mass="5992">MQYKANWRRHEANSGQFDSNVRQVGRTLNRFDLTIFQRNRDALLQVMHGD</sequence>
<evidence type="ECO:0000313" key="1">
    <source>
        <dbReference type="EMBL" id="TWU11788.1"/>
    </source>
</evidence>
<gene>
    <name evidence="1" type="ORF">CA54_05990</name>
</gene>
<dbReference type="AlphaFoldDB" id="A0A5C6BI97"/>
<dbReference type="EMBL" id="SJPP01000001">
    <property type="protein sequence ID" value="TWU11788.1"/>
    <property type="molecule type" value="Genomic_DNA"/>
</dbReference>
<proteinExistence type="predicted"/>